<proteinExistence type="predicted"/>
<protein>
    <submittedName>
        <fullName evidence="2 3">Uncharacterized protein LOC106167500</fullName>
    </submittedName>
</protein>
<keyword evidence="1" id="KW-1185">Reference proteome</keyword>
<organism evidence="1 2">
    <name type="scientific">Lingula anatina</name>
    <name type="common">Brachiopod</name>
    <name type="synonym">Lingula unguis</name>
    <dbReference type="NCBI Taxonomy" id="7574"/>
    <lineage>
        <taxon>Eukaryota</taxon>
        <taxon>Metazoa</taxon>
        <taxon>Spiralia</taxon>
        <taxon>Lophotrochozoa</taxon>
        <taxon>Brachiopoda</taxon>
        <taxon>Linguliformea</taxon>
        <taxon>Lingulata</taxon>
        <taxon>Lingulida</taxon>
        <taxon>Linguloidea</taxon>
        <taxon>Lingulidae</taxon>
        <taxon>Lingula</taxon>
    </lineage>
</organism>
<dbReference type="Proteomes" id="UP000085678">
    <property type="component" value="Unplaced"/>
</dbReference>
<evidence type="ECO:0000313" key="2">
    <source>
        <dbReference type="RefSeq" id="XP_013401745.1"/>
    </source>
</evidence>
<dbReference type="GeneID" id="106167500"/>
<gene>
    <name evidence="2 3" type="primary">LOC106167500</name>
</gene>
<evidence type="ECO:0000313" key="1">
    <source>
        <dbReference type="Proteomes" id="UP000085678"/>
    </source>
</evidence>
<name>A0A1S3IU60_LINAN</name>
<dbReference type="RefSeq" id="XP_013401745.1">
    <property type="nucleotide sequence ID" value="XM_013546291.2"/>
</dbReference>
<dbReference type="RefSeq" id="XP_013401746.1">
    <property type="nucleotide sequence ID" value="XM_013546292.2"/>
</dbReference>
<evidence type="ECO:0000313" key="3">
    <source>
        <dbReference type="RefSeq" id="XP_013401746.1"/>
    </source>
</evidence>
<reference evidence="2 3" key="1">
    <citation type="submission" date="2025-04" db="UniProtKB">
        <authorList>
            <consortium name="RefSeq"/>
        </authorList>
    </citation>
    <scope>IDENTIFICATION</scope>
    <source>
        <tissue evidence="2 3">Gonads</tissue>
    </source>
</reference>
<accession>A0A1S3IU60</accession>
<dbReference type="KEGG" id="lak:106167500"/>
<sequence>MALKHAVKTTLLSLKPKCSAIYSRNCSSNGSILLGDCLGLTRQSEDRYIQYNADPKDSYVSDYASRGGEVIPPKKRFHLQKLPDRFRQHLSASSTRLVEKEYKEFQQAGNVDRKNVMQYMFACTAMYQQSISEKAKLQQDQLYEVELKNILNSQISEEFIGSSSSSEVNDILYVGQYISSTFHPFFDKLQYWMSPLWRRWTVADRLRHAKEWLLLSMVHDCSYEVMTKEIVHFLKSLIKADNSLNLTPVEIDLLCGTIDVLCLSKYSLNGFVADELIDLSASLLAIVEKDLFQQGDEPWPNYNLNLFLRANVMAERVLNFSVLSDILKHIQTLARASKYLDVSLTCNFLDALFAQRTNMEQHSKLVVSLMSTISLYIQCQAMTTVELVILSSAVSRQNYLCPPLLKKAEEAFHDSQRVAHLTRKLLNPMLNASMRSGCIPDVHCVKKITKLVQDPRFICILKPRKSGSELLKLIKGSFALGSHEISESLLEVLFDPDTEKVLQAEFLTLTKRSIWNAMQLLEIYGAIETIGFLDHYIARIPTSMFKLPAVQYAVNYTKTMYHRTDFRFLLHVLEGAVGKEKIRTLPMPSMRTVILEMCLDCKGNLIDMKQVPPLIDKNGRLRREHPSSSSVVWRRIAVRPLHYRHFLINRSQLNGWEQMKLQYLRNMGYHGIVLPIRLLEQAPGKLDEAFRGALKELGWSGK</sequence>
<dbReference type="AlphaFoldDB" id="A0A1S3IU60"/>